<evidence type="ECO:0008006" key="4">
    <source>
        <dbReference type="Google" id="ProtNLM"/>
    </source>
</evidence>
<dbReference type="Proteomes" id="UP001216510">
    <property type="component" value="Chromosome"/>
</dbReference>
<keyword evidence="3" id="KW-1185">Reference proteome</keyword>
<accession>A0ABY8B8T3</accession>
<name>A0ABY8B8T3_9BURK</name>
<dbReference type="RefSeq" id="WP_277415093.1">
    <property type="nucleotide sequence ID" value="NZ_CP119083.1"/>
</dbReference>
<evidence type="ECO:0000256" key="1">
    <source>
        <dbReference type="SAM" id="Phobius"/>
    </source>
</evidence>
<gene>
    <name evidence="2" type="ORF">PX653_23460</name>
</gene>
<feature type="transmembrane region" description="Helical" evidence="1">
    <location>
        <begin position="27"/>
        <end position="51"/>
    </location>
</feature>
<evidence type="ECO:0000313" key="2">
    <source>
        <dbReference type="EMBL" id="WEF32341.1"/>
    </source>
</evidence>
<reference evidence="2 3" key="1">
    <citation type="submission" date="2023-02" db="EMBL/GenBank/DDBJ databases">
        <title>Gemone sequence of Telluria chitinolytica ACM 3522T.</title>
        <authorList>
            <person name="Frediansyah A."/>
            <person name="Miess H."/>
            <person name="Gross H."/>
        </authorList>
    </citation>
    <scope>NUCLEOTIDE SEQUENCE [LARGE SCALE GENOMIC DNA]</scope>
    <source>
        <strain evidence="2 3">ACM 3522</strain>
    </source>
</reference>
<sequence length="157" mass="17051">MSARPDLAFEAAGGESTRTAVPQRSRLPALTLLLGALAVVALLALAAAAWWQQARVPFQPGAPGATYAVQLQNGQMFYGVLRRQEPGYLELAEVYYVQAYTLPNGQPGNRVVSRQKNDWHGPTTLSIPVERIVYVETVGPDSPLARLIAQDKARAPR</sequence>
<dbReference type="EMBL" id="CP119083">
    <property type="protein sequence ID" value="WEF32341.1"/>
    <property type="molecule type" value="Genomic_DNA"/>
</dbReference>
<organism evidence="2 3">
    <name type="scientific">Pseudoduganella chitinolytica</name>
    <dbReference type="NCBI Taxonomy" id="34070"/>
    <lineage>
        <taxon>Bacteria</taxon>
        <taxon>Pseudomonadati</taxon>
        <taxon>Pseudomonadota</taxon>
        <taxon>Betaproteobacteria</taxon>
        <taxon>Burkholderiales</taxon>
        <taxon>Oxalobacteraceae</taxon>
        <taxon>Telluria group</taxon>
        <taxon>Pseudoduganella</taxon>
    </lineage>
</organism>
<keyword evidence="1" id="KW-0812">Transmembrane</keyword>
<proteinExistence type="predicted"/>
<evidence type="ECO:0000313" key="3">
    <source>
        <dbReference type="Proteomes" id="UP001216510"/>
    </source>
</evidence>
<keyword evidence="1" id="KW-0472">Membrane</keyword>
<protein>
    <recommendedName>
        <fullName evidence="4">DUF3592 domain-containing protein</fullName>
    </recommendedName>
</protein>
<keyword evidence="1" id="KW-1133">Transmembrane helix</keyword>